<gene>
    <name evidence="1" type="ORF">NECAME_15507</name>
</gene>
<keyword evidence="2" id="KW-1185">Reference proteome</keyword>
<dbReference type="KEGG" id="nai:NECAME_15507"/>
<sequence length="62" mass="7380">MQKPYKGEPVFNIDGENIFQLLLARLRCLYKRESILEGFLDDQRMLRNGKTVYYLAEEQPNN</sequence>
<dbReference type="Proteomes" id="UP000053676">
    <property type="component" value="Unassembled WGS sequence"/>
</dbReference>
<dbReference type="AlphaFoldDB" id="W2SHN1"/>
<evidence type="ECO:0000313" key="2">
    <source>
        <dbReference type="Proteomes" id="UP000053676"/>
    </source>
</evidence>
<name>W2SHN1_NECAM</name>
<reference evidence="2" key="1">
    <citation type="journal article" date="2014" name="Nat. Genet.">
        <title>Genome of the human hookworm Necator americanus.</title>
        <authorList>
            <person name="Tang Y.T."/>
            <person name="Gao X."/>
            <person name="Rosa B.A."/>
            <person name="Abubucker S."/>
            <person name="Hallsworth-Pepin K."/>
            <person name="Martin J."/>
            <person name="Tyagi R."/>
            <person name="Heizer E."/>
            <person name="Zhang X."/>
            <person name="Bhonagiri-Palsikar V."/>
            <person name="Minx P."/>
            <person name="Warren W.C."/>
            <person name="Wang Q."/>
            <person name="Zhan B."/>
            <person name="Hotez P.J."/>
            <person name="Sternberg P.W."/>
            <person name="Dougall A."/>
            <person name="Gaze S.T."/>
            <person name="Mulvenna J."/>
            <person name="Sotillo J."/>
            <person name="Ranganathan S."/>
            <person name="Rabelo E.M."/>
            <person name="Wilson R.K."/>
            <person name="Felgner P.L."/>
            <person name="Bethony J."/>
            <person name="Hawdon J.M."/>
            <person name="Gasser R.B."/>
            <person name="Loukas A."/>
            <person name="Mitreva M."/>
        </authorList>
    </citation>
    <scope>NUCLEOTIDE SEQUENCE [LARGE SCALE GENOMIC DNA]</scope>
</reference>
<organism evidence="1 2">
    <name type="scientific">Necator americanus</name>
    <name type="common">Human hookworm</name>
    <dbReference type="NCBI Taxonomy" id="51031"/>
    <lineage>
        <taxon>Eukaryota</taxon>
        <taxon>Metazoa</taxon>
        <taxon>Ecdysozoa</taxon>
        <taxon>Nematoda</taxon>
        <taxon>Chromadorea</taxon>
        <taxon>Rhabditida</taxon>
        <taxon>Rhabditina</taxon>
        <taxon>Rhabditomorpha</taxon>
        <taxon>Strongyloidea</taxon>
        <taxon>Ancylostomatidae</taxon>
        <taxon>Bunostominae</taxon>
        <taxon>Necator</taxon>
    </lineage>
</organism>
<proteinExistence type="predicted"/>
<accession>W2SHN1</accession>
<evidence type="ECO:0000313" key="1">
    <source>
        <dbReference type="EMBL" id="ETN69110.1"/>
    </source>
</evidence>
<protein>
    <submittedName>
        <fullName evidence="1">Uncharacterized protein</fullName>
    </submittedName>
</protein>
<dbReference type="EMBL" id="KI669165">
    <property type="protein sequence ID" value="ETN69110.1"/>
    <property type="molecule type" value="Genomic_DNA"/>
</dbReference>